<dbReference type="GO" id="GO:0005576">
    <property type="term" value="C:extracellular region"/>
    <property type="evidence" value="ECO:0007669"/>
    <property type="project" value="UniProtKB-SubCell"/>
</dbReference>
<evidence type="ECO:0000256" key="11">
    <source>
        <dbReference type="ARBA" id="ARBA00023298"/>
    </source>
</evidence>
<evidence type="ECO:0000256" key="8">
    <source>
        <dbReference type="ARBA" id="ARBA00022737"/>
    </source>
</evidence>
<dbReference type="PROSITE" id="PS50088">
    <property type="entry name" value="ANK_REPEAT"/>
    <property type="match status" value="2"/>
</dbReference>
<evidence type="ECO:0000256" key="1">
    <source>
        <dbReference type="ARBA" id="ARBA00004175"/>
    </source>
</evidence>
<dbReference type="AlphaFoldDB" id="A0A8X6PHK4"/>
<evidence type="ECO:0000256" key="7">
    <source>
        <dbReference type="ARBA" id="ARBA00022699"/>
    </source>
</evidence>
<evidence type="ECO:0000256" key="10">
    <source>
        <dbReference type="ARBA" id="ARBA00023043"/>
    </source>
</evidence>
<dbReference type="GO" id="GO:0005634">
    <property type="term" value="C:nucleus"/>
    <property type="evidence" value="ECO:0007669"/>
    <property type="project" value="TreeGrafter"/>
</dbReference>
<evidence type="ECO:0000256" key="9">
    <source>
        <dbReference type="ARBA" id="ARBA00023028"/>
    </source>
</evidence>
<dbReference type="GO" id="GO:0006887">
    <property type="term" value="P:exocytosis"/>
    <property type="evidence" value="ECO:0007669"/>
    <property type="project" value="UniProtKB-KW"/>
</dbReference>
<dbReference type="InterPro" id="IPR050663">
    <property type="entry name" value="Ankyrin-SOCS_Box"/>
</dbReference>
<keyword evidence="8" id="KW-0677">Repeat</keyword>
<accession>A0A8X6PHK4</accession>
<name>A0A8X6PHK4_NEPPI</name>
<dbReference type="GO" id="GO:0044218">
    <property type="term" value="C:other organism cell membrane"/>
    <property type="evidence" value="ECO:0007669"/>
    <property type="project" value="UniProtKB-KW"/>
</dbReference>
<evidence type="ECO:0000256" key="3">
    <source>
        <dbReference type="ARBA" id="ARBA00022483"/>
    </source>
</evidence>
<evidence type="ECO:0000256" key="2">
    <source>
        <dbReference type="ARBA" id="ARBA00004613"/>
    </source>
</evidence>
<dbReference type="SUPFAM" id="SSF48403">
    <property type="entry name" value="Ankyrin repeat"/>
    <property type="match status" value="1"/>
</dbReference>
<proteinExistence type="predicted"/>
<dbReference type="Gene3D" id="1.25.40.20">
    <property type="entry name" value="Ankyrin repeat-containing domain"/>
    <property type="match status" value="1"/>
</dbReference>
<feature type="repeat" description="ANK" evidence="12">
    <location>
        <begin position="143"/>
        <end position="166"/>
    </location>
</feature>
<comment type="subcellular location">
    <subcellularLocation>
        <location evidence="2">Secreted</location>
    </subcellularLocation>
    <subcellularLocation>
        <location evidence="1">Target cell membrane</location>
    </subcellularLocation>
</comment>
<comment type="caution">
    <text evidence="13">The sequence shown here is derived from an EMBL/GenBank/DDBJ whole genome shotgun (WGS) entry which is preliminary data.</text>
</comment>
<dbReference type="GO" id="GO:0090729">
    <property type="term" value="F:toxin activity"/>
    <property type="evidence" value="ECO:0007669"/>
    <property type="project" value="UniProtKB-KW"/>
</dbReference>
<dbReference type="OrthoDB" id="6437131at2759"/>
<keyword evidence="9" id="KW-0638">Presynaptic neurotoxin</keyword>
<dbReference type="GO" id="GO:0045944">
    <property type="term" value="P:positive regulation of transcription by RNA polymerase II"/>
    <property type="evidence" value="ECO:0007669"/>
    <property type="project" value="TreeGrafter"/>
</dbReference>
<feature type="repeat" description="ANK" evidence="12">
    <location>
        <begin position="110"/>
        <end position="142"/>
    </location>
</feature>
<keyword evidence="3" id="KW-0268">Exocytosis</keyword>
<dbReference type="SMART" id="SM00248">
    <property type="entry name" value="ANK"/>
    <property type="match status" value="4"/>
</dbReference>
<keyword evidence="11" id="KW-0472">Membrane</keyword>
<reference evidence="13" key="1">
    <citation type="submission" date="2020-08" db="EMBL/GenBank/DDBJ databases">
        <title>Multicomponent nature underlies the extraordinary mechanical properties of spider dragline silk.</title>
        <authorList>
            <person name="Kono N."/>
            <person name="Nakamura H."/>
            <person name="Mori M."/>
            <person name="Yoshida Y."/>
            <person name="Ohtoshi R."/>
            <person name="Malay A.D."/>
            <person name="Moran D.A.P."/>
            <person name="Tomita M."/>
            <person name="Numata K."/>
            <person name="Arakawa K."/>
        </authorList>
    </citation>
    <scope>NUCLEOTIDE SEQUENCE</scope>
</reference>
<keyword evidence="11" id="KW-1053">Target membrane</keyword>
<dbReference type="GO" id="GO:0000976">
    <property type="term" value="F:transcription cis-regulatory region binding"/>
    <property type="evidence" value="ECO:0007669"/>
    <property type="project" value="TreeGrafter"/>
</dbReference>
<protein>
    <submittedName>
        <fullName evidence="13">ANK_REP_REGION domain-containing protein</fullName>
    </submittedName>
</protein>
<keyword evidence="10 12" id="KW-0040">ANK repeat</keyword>
<gene>
    <name evidence="13" type="primary">AVEN_76316_1</name>
    <name evidence="13" type="ORF">NPIL_683311</name>
</gene>
<dbReference type="PROSITE" id="PS50297">
    <property type="entry name" value="ANK_REP_REGION"/>
    <property type="match status" value="2"/>
</dbReference>
<keyword evidence="6" id="KW-0800">Toxin</keyword>
<evidence type="ECO:0000313" key="14">
    <source>
        <dbReference type="Proteomes" id="UP000887013"/>
    </source>
</evidence>
<dbReference type="Pfam" id="PF00023">
    <property type="entry name" value="Ank"/>
    <property type="match status" value="1"/>
</dbReference>
<keyword evidence="7" id="KW-0528">Neurotoxin</keyword>
<evidence type="ECO:0000256" key="6">
    <source>
        <dbReference type="ARBA" id="ARBA00022656"/>
    </source>
</evidence>
<keyword evidence="14" id="KW-1185">Reference proteome</keyword>
<dbReference type="PANTHER" id="PTHR24193:SF121">
    <property type="entry name" value="ADA2A-CONTAINING COMPLEX COMPONENT 3, ISOFORM D"/>
    <property type="match status" value="1"/>
</dbReference>
<dbReference type="Pfam" id="PF12796">
    <property type="entry name" value="Ank_2"/>
    <property type="match status" value="1"/>
</dbReference>
<organism evidence="13 14">
    <name type="scientific">Nephila pilipes</name>
    <name type="common">Giant wood spider</name>
    <name type="synonym">Nephila maculata</name>
    <dbReference type="NCBI Taxonomy" id="299642"/>
    <lineage>
        <taxon>Eukaryota</taxon>
        <taxon>Metazoa</taxon>
        <taxon>Ecdysozoa</taxon>
        <taxon>Arthropoda</taxon>
        <taxon>Chelicerata</taxon>
        <taxon>Arachnida</taxon>
        <taxon>Araneae</taxon>
        <taxon>Araneomorphae</taxon>
        <taxon>Entelegynae</taxon>
        <taxon>Araneoidea</taxon>
        <taxon>Nephilidae</taxon>
        <taxon>Nephila</taxon>
    </lineage>
</organism>
<evidence type="ECO:0000313" key="13">
    <source>
        <dbReference type="EMBL" id="GFT64711.1"/>
    </source>
</evidence>
<dbReference type="InterPro" id="IPR002110">
    <property type="entry name" value="Ankyrin_rpt"/>
</dbReference>
<evidence type="ECO:0000256" key="12">
    <source>
        <dbReference type="PROSITE-ProRule" id="PRU00023"/>
    </source>
</evidence>
<sequence>MVRLPPNHFDILSTEYQIAEALYYKGNEIKALKIFLSLQPKIEISCPNTKLSNNNKTKIKEISFELKMFDQEFVFQRIKEKFEEAVDNQRRFSIWDFIREEEDMDYLDSIGITALHLAVVYGDKNHINDLLENGFDVLKVTTEGNTALHTAAIHGYADIAEIIIKHTQQHNRSRLNDLINATTARDRSTALHLAANVDTATCLLKHGAMFDAKNKLDQTPLDLAGDERVFNLLKTIGDIFSSTEKGKDYVMTSISELNSEEALAIAWARNSHGNTLIQVALINDHKHLAKELGEFLKTLTQRL</sequence>
<dbReference type="PANTHER" id="PTHR24193">
    <property type="entry name" value="ANKYRIN REPEAT PROTEIN"/>
    <property type="match status" value="1"/>
</dbReference>
<dbReference type="EMBL" id="BMAW01068480">
    <property type="protein sequence ID" value="GFT64711.1"/>
    <property type="molecule type" value="Genomic_DNA"/>
</dbReference>
<dbReference type="GO" id="GO:0044231">
    <property type="term" value="C:host cell presynaptic membrane"/>
    <property type="evidence" value="ECO:0007669"/>
    <property type="project" value="UniProtKB-KW"/>
</dbReference>
<evidence type="ECO:0000256" key="4">
    <source>
        <dbReference type="ARBA" id="ARBA00022525"/>
    </source>
</evidence>
<evidence type="ECO:0000256" key="5">
    <source>
        <dbReference type="ARBA" id="ARBA00022537"/>
    </source>
</evidence>
<keyword evidence="4" id="KW-0964">Secreted</keyword>
<keyword evidence="5" id="KW-1052">Target cell membrane</keyword>
<dbReference type="InterPro" id="IPR036770">
    <property type="entry name" value="Ankyrin_rpt-contain_sf"/>
</dbReference>
<dbReference type="Proteomes" id="UP000887013">
    <property type="component" value="Unassembled WGS sequence"/>
</dbReference>